<evidence type="ECO:0000313" key="2">
    <source>
        <dbReference type="Proteomes" id="UP000790709"/>
    </source>
</evidence>
<protein>
    <submittedName>
        <fullName evidence="1">Uncharacterized protein</fullName>
    </submittedName>
</protein>
<accession>A0ACB8BHE3</accession>
<dbReference type="Proteomes" id="UP000790709">
    <property type="component" value="Unassembled WGS sequence"/>
</dbReference>
<gene>
    <name evidence="1" type="ORF">BV22DRAFT_445682</name>
</gene>
<keyword evidence="2" id="KW-1185">Reference proteome</keyword>
<name>A0ACB8BHE3_9AGAM</name>
<organism evidence="1 2">
    <name type="scientific">Leucogyrophana mollusca</name>
    <dbReference type="NCBI Taxonomy" id="85980"/>
    <lineage>
        <taxon>Eukaryota</taxon>
        <taxon>Fungi</taxon>
        <taxon>Dikarya</taxon>
        <taxon>Basidiomycota</taxon>
        <taxon>Agaricomycotina</taxon>
        <taxon>Agaricomycetes</taxon>
        <taxon>Agaricomycetidae</taxon>
        <taxon>Boletales</taxon>
        <taxon>Boletales incertae sedis</taxon>
        <taxon>Leucogyrophana</taxon>
    </lineage>
</organism>
<comment type="caution">
    <text evidence="1">The sequence shown here is derived from an EMBL/GenBank/DDBJ whole genome shotgun (WGS) entry which is preliminary data.</text>
</comment>
<reference evidence="1" key="1">
    <citation type="journal article" date="2021" name="New Phytol.">
        <title>Evolutionary innovations through gain and loss of genes in the ectomycorrhizal Boletales.</title>
        <authorList>
            <person name="Wu G."/>
            <person name="Miyauchi S."/>
            <person name="Morin E."/>
            <person name="Kuo A."/>
            <person name="Drula E."/>
            <person name="Varga T."/>
            <person name="Kohler A."/>
            <person name="Feng B."/>
            <person name="Cao Y."/>
            <person name="Lipzen A."/>
            <person name="Daum C."/>
            <person name="Hundley H."/>
            <person name="Pangilinan J."/>
            <person name="Johnson J."/>
            <person name="Barry K."/>
            <person name="LaButti K."/>
            <person name="Ng V."/>
            <person name="Ahrendt S."/>
            <person name="Min B."/>
            <person name="Choi I.G."/>
            <person name="Park H."/>
            <person name="Plett J.M."/>
            <person name="Magnuson J."/>
            <person name="Spatafora J.W."/>
            <person name="Nagy L.G."/>
            <person name="Henrissat B."/>
            <person name="Grigoriev I.V."/>
            <person name="Yang Z.L."/>
            <person name="Xu J."/>
            <person name="Martin F.M."/>
        </authorList>
    </citation>
    <scope>NUCLEOTIDE SEQUENCE</scope>
    <source>
        <strain evidence="1">KUC20120723A-06</strain>
    </source>
</reference>
<dbReference type="EMBL" id="MU266405">
    <property type="protein sequence ID" value="KAH7925281.1"/>
    <property type="molecule type" value="Genomic_DNA"/>
</dbReference>
<evidence type="ECO:0000313" key="1">
    <source>
        <dbReference type="EMBL" id="KAH7925281.1"/>
    </source>
</evidence>
<sequence length="104" mass="11406">MRALKLIKVQFDRHSELPPEGLDRGFLGQRGRGADAHGAREEGRARGGQAGQEGRGGEEGHDEGRRMSDWTIAGIFERDYRNVGGPEINSAFPPPFLALYRTSG</sequence>
<proteinExistence type="predicted"/>